<dbReference type="InterPro" id="IPR019587">
    <property type="entry name" value="Polyketide_cyclase/dehydratase"/>
</dbReference>
<dbReference type="OrthoDB" id="9807923at2"/>
<dbReference type="AlphaFoldDB" id="A0A0Q9Z9Y0"/>
<keyword evidence="2" id="KW-1185">Reference proteome</keyword>
<sequence>MTLFFYLLIAFITFIAFLHAWAKKRYDISRTMVINAPRDVVFSYVRQLRKHPLWVPWFSKYPKTVLKHKGEDGKLGAAIYWKGENKEVGEGTQKIIKVKHPRVFETRVLFVKPVKVSMLTYFAAKELEPGKSKVVWGIRGNLPFPLSVMSLFYSPDKLLGQDIEKGLINLKTRMENKVQV</sequence>
<evidence type="ECO:0000313" key="2">
    <source>
        <dbReference type="Proteomes" id="UP000051643"/>
    </source>
</evidence>
<gene>
    <name evidence="1" type="ORF">APR42_15170</name>
</gene>
<dbReference type="Pfam" id="PF10604">
    <property type="entry name" value="Polyketide_cyc2"/>
    <property type="match status" value="1"/>
</dbReference>
<dbReference type="CDD" id="cd07818">
    <property type="entry name" value="SRPBCC_1"/>
    <property type="match status" value="1"/>
</dbReference>
<dbReference type="Proteomes" id="UP000051643">
    <property type="component" value="Unassembled WGS sequence"/>
</dbReference>
<protein>
    <submittedName>
        <fullName evidence="1">Polyketide cyclase</fullName>
    </submittedName>
</protein>
<name>A0A0Q9Z9Y0_9FLAO</name>
<comment type="caution">
    <text evidence="1">The sequence shown here is derived from an EMBL/GenBank/DDBJ whole genome shotgun (WGS) entry which is preliminary data.</text>
</comment>
<evidence type="ECO:0000313" key="1">
    <source>
        <dbReference type="EMBL" id="KRG29776.1"/>
    </source>
</evidence>
<organism evidence="1 2">
    <name type="scientific">Salegentibacter mishustinae</name>
    <dbReference type="NCBI Taxonomy" id="270918"/>
    <lineage>
        <taxon>Bacteria</taxon>
        <taxon>Pseudomonadati</taxon>
        <taxon>Bacteroidota</taxon>
        <taxon>Flavobacteriia</taxon>
        <taxon>Flavobacteriales</taxon>
        <taxon>Flavobacteriaceae</taxon>
        <taxon>Salegentibacter</taxon>
    </lineage>
</organism>
<dbReference type="RefSeq" id="WP_057481134.1">
    <property type="nucleotide sequence ID" value="NZ_BMWR01000009.1"/>
</dbReference>
<dbReference type="SUPFAM" id="SSF55961">
    <property type="entry name" value="Bet v1-like"/>
    <property type="match status" value="1"/>
</dbReference>
<proteinExistence type="predicted"/>
<dbReference type="InterPro" id="IPR023393">
    <property type="entry name" value="START-like_dom_sf"/>
</dbReference>
<dbReference type="Gene3D" id="3.30.530.20">
    <property type="match status" value="1"/>
</dbReference>
<dbReference type="EMBL" id="LKTP01000004">
    <property type="protein sequence ID" value="KRG29776.1"/>
    <property type="molecule type" value="Genomic_DNA"/>
</dbReference>
<accession>A0A0Q9Z9Y0</accession>
<reference evidence="1" key="1">
    <citation type="submission" date="2015-10" db="EMBL/GenBank/DDBJ databases">
        <title>Draft genome sequence of Salegentibacter mishustinae KCTC 12263.</title>
        <authorList>
            <person name="Lin W."/>
            <person name="Zheng Q."/>
        </authorList>
    </citation>
    <scope>NUCLEOTIDE SEQUENCE [LARGE SCALE GENOMIC DNA]</scope>
    <source>
        <strain evidence="1">KCTC 12263</strain>
    </source>
</reference>